<accession>B4D6Z2</accession>
<sequence>MQLQWGTLQPFASSTSYFPAEVTAQVRNGRAFINANGSDGTFAQSIGHSTISGGNFWMAG</sequence>
<evidence type="ECO:0000313" key="2">
    <source>
        <dbReference type="Proteomes" id="UP000005824"/>
    </source>
</evidence>
<protein>
    <submittedName>
        <fullName evidence="1">Uncharacterized protein</fullName>
    </submittedName>
</protein>
<keyword evidence="2" id="KW-1185">Reference proteome</keyword>
<dbReference type="RefSeq" id="WP_006982003.1">
    <property type="nucleotide sequence ID" value="NZ_ABVL01000016.1"/>
</dbReference>
<name>B4D6Z2_9BACT</name>
<dbReference type="AlphaFoldDB" id="B4D6Z2"/>
<proteinExistence type="predicted"/>
<dbReference type="Proteomes" id="UP000005824">
    <property type="component" value="Unassembled WGS sequence"/>
</dbReference>
<comment type="caution">
    <text evidence="1">The sequence shown here is derived from an EMBL/GenBank/DDBJ whole genome shotgun (WGS) entry which is preliminary data.</text>
</comment>
<organism evidence="1 2">
    <name type="scientific">Chthoniobacter flavus Ellin428</name>
    <dbReference type="NCBI Taxonomy" id="497964"/>
    <lineage>
        <taxon>Bacteria</taxon>
        <taxon>Pseudomonadati</taxon>
        <taxon>Verrucomicrobiota</taxon>
        <taxon>Spartobacteria</taxon>
        <taxon>Chthoniobacterales</taxon>
        <taxon>Chthoniobacteraceae</taxon>
        <taxon>Chthoniobacter</taxon>
    </lineage>
</organism>
<evidence type="ECO:0000313" key="1">
    <source>
        <dbReference type="EMBL" id="EDY17943.1"/>
    </source>
</evidence>
<reference evidence="1 2" key="1">
    <citation type="journal article" date="2011" name="J. Bacteriol.">
        <title>Genome sequence of Chthoniobacter flavus Ellin428, an aerobic heterotrophic soil bacterium.</title>
        <authorList>
            <person name="Kant R."/>
            <person name="van Passel M.W."/>
            <person name="Palva A."/>
            <person name="Lucas S."/>
            <person name="Lapidus A."/>
            <person name="Glavina Del Rio T."/>
            <person name="Dalin E."/>
            <person name="Tice H."/>
            <person name="Bruce D."/>
            <person name="Goodwin L."/>
            <person name="Pitluck S."/>
            <person name="Larimer F.W."/>
            <person name="Land M.L."/>
            <person name="Hauser L."/>
            <person name="Sangwan P."/>
            <person name="de Vos W.M."/>
            <person name="Janssen P.H."/>
            <person name="Smidt H."/>
        </authorList>
    </citation>
    <scope>NUCLEOTIDE SEQUENCE [LARGE SCALE GENOMIC DNA]</scope>
    <source>
        <strain evidence="1 2">Ellin428</strain>
    </source>
</reference>
<dbReference type="InParanoid" id="B4D6Z2"/>
<dbReference type="EMBL" id="ABVL01000016">
    <property type="protein sequence ID" value="EDY17943.1"/>
    <property type="molecule type" value="Genomic_DNA"/>
</dbReference>
<gene>
    <name evidence="1" type="ORF">CfE428DRAFT_4682</name>
</gene>